<dbReference type="Proteomes" id="UP000054053">
    <property type="component" value="Unassembled WGS sequence"/>
</dbReference>
<comment type="similarity">
    <text evidence="1">Belongs to the methyltransferase superfamily. LaeA methyltransferase family.</text>
</comment>
<dbReference type="SUPFAM" id="SSF53335">
    <property type="entry name" value="S-adenosyl-L-methionine-dependent methyltransferases"/>
    <property type="match status" value="1"/>
</dbReference>
<reference evidence="3" key="1">
    <citation type="journal article" date="2016" name="Genome Announc.">
        <title>Genome sequence of Ustilaginoidea virens IPU010, a rice pathogenic fungus causing false smut.</title>
        <authorList>
            <person name="Kumagai T."/>
            <person name="Ishii T."/>
            <person name="Terai G."/>
            <person name="Umemura M."/>
            <person name="Machida M."/>
            <person name="Asai K."/>
        </authorList>
    </citation>
    <scope>NUCLEOTIDE SEQUENCE [LARGE SCALE GENOMIC DNA]</scope>
    <source>
        <strain evidence="3">IPU010</strain>
    </source>
</reference>
<evidence type="ECO:0000256" key="1">
    <source>
        <dbReference type="ARBA" id="ARBA00038158"/>
    </source>
</evidence>
<accession>A0A1B5KW64</accession>
<dbReference type="AlphaFoldDB" id="A0A1B5KW64"/>
<dbReference type="InterPro" id="IPR029063">
    <property type="entry name" value="SAM-dependent_MTases_sf"/>
</dbReference>
<dbReference type="PANTHER" id="PTHR43591:SF102">
    <property type="entry name" value="S-ADENOSYL-L-METHIONINE-DEPENDENT METHYLTRANSFERASE"/>
    <property type="match status" value="1"/>
</dbReference>
<organism evidence="2 3">
    <name type="scientific">Ustilaginoidea virens</name>
    <name type="common">Rice false smut fungus</name>
    <name type="synonym">Villosiclava virens</name>
    <dbReference type="NCBI Taxonomy" id="1159556"/>
    <lineage>
        <taxon>Eukaryota</taxon>
        <taxon>Fungi</taxon>
        <taxon>Dikarya</taxon>
        <taxon>Ascomycota</taxon>
        <taxon>Pezizomycotina</taxon>
        <taxon>Sordariomycetes</taxon>
        <taxon>Hypocreomycetidae</taxon>
        <taxon>Hypocreales</taxon>
        <taxon>Clavicipitaceae</taxon>
        <taxon>Ustilaginoidea</taxon>
    </lineage>
</organism>
<gene>
    <name evidence="2" type="ORF">UVI_02001700</name>
</gene>
<comment type="caution">
    <text evidence="2">The sequence shown here is derived from an EMBL/GenBank/DDBJ whole genome shotgun (WGS) entry which is preliminary data.</text>
</comment>
<evidence type="ECO:0008006" key="4">
    <source>
        <dbReference type="Google" id="ProtNLM"/>
    </source>
</evidence>
<name>A0A1B5KW64_USTVR</name>
<evidence type="ECO:0000313" key="3">
    <source>
        <dbReference type="Proteomes" id="UP000054053"/>
    </source>
</evidence>
<protein>
    <recommendedName>
        <fullName evidence="4">Methyltransferase domain-containing protein</fullName>
    </recommendedName>
</protein>
<dbReference type="EMBL" id="BBTG02000001">
    <property type="protein sequence ID" value="GAO14197.1"/>
    <property type="molecule type" value="Genomic_DNA"/>
</dbReference>
<sequence length="317" mass="35489">MLKDQGYAYHGLDLTPDPAAAAVQKQIRIEAAARQNRRTARDYNDESYFLPTDADEQDRLNRQHEMCLLVLDGRLGHAPVTQPKHVLNVATGTGIWAYEYGAHAASAHPDTNVLGTDLYPIQASHSLPNLAFMQHDTSGEWAFPHPFDYIHLRYIVCCFDSKPSVIRKAYDNLTPGGWIEIFDPCIDHLAVDESFEDSAARRWSRAVRDGGLKLGRPLNSNKLYAEWCNEAGFVNVTEDRYALPSNAWPRDGKLKEVGALNSEVLYALVDSLGRFLRAEVGEDEAQALEEGARRDILDGVRFCTDVRNVYAQKPLSA</sequence>
<evidence type="ECO:0000313" key="2">
    <source>
        <dbReference type="EMBL" id="GAO14197.1"/>
    </source>
</evidence>
<dbReference type="PANTHER" id="PTHR43591">
    <property type="entry name" value="METHYLTRANSFERASE"/>
    <property type="match status" value="1"/>
</dbReference>
<dbReference type="GO" id="GO:0008168">
    <property type="term" value="F:methyltransferase activity"/>
    <property type="evidence" value="ECO:0007669"/>
    <property type="project" value="TreeGrafter"/>
</dbReference>
<dbReference type="Pfam" id="PF13489">
    <property type="entry name" value="Methyltransf_23"/>
    <property type="match status" value="1"/>
</dbReference>
<dbReference type="Gene3D" id="3.40.50.150">
    <property type="entry name" value="Vaccinia Virus protein VP39"/>
    <property type="match status" value="1"/>
</dbReference>
<proteinExistence type="inferred from homology"/>